<gene>
    <name evidence="1" type="ORF">MGWOODY_Smn3223</name>
</gene>
<sequence>MSTFKPGRYFEQHELNPVGPISYDYEVTRSFLIRAETTTVAGPLDDLTISIYPFEEAIPDVGTPHTVSKTWRDVLQHVLNSKPFIGSTSLDFSLAVRSRVILLLAGKFWRFSNTMDPMTTKFDLGTQYFDLQRHKLDGNGNAVEAGPTDDCQCISFFTDQPCPSSLGVTHGFSLNIELVKGGKVLLPMTIDPDIENKGGG</sequence>
<proteinExistence type="predicted"/>
<organism evidence="1">
    <name type="scientific">hydrothermal vent metagenome</name>
    <dbReference type="NCBI Taxonomy" id="652676"/>
    <lineage>
        <taxon>unclassified sequences</taxon>
        <taxon>metagenomes</taxon>
        <taxon>ecological metagenomes</taxon>
    </lineage>
</organism>
<dbReference type="AlphaFoldDB" id="A0A160TQF0"/>
<name>A0A160TQF0_9ZZZZ</name>
<dbReference type="InterPro" id="IPR046875">
    <property type="entry name" value="Pred_NTSase1"/>
</dbReference>
<dbReference type="Pfam" id="PF20301">
    <property type="entry name" value="pNTSase1"/>
    <property type="match status" value="1"/>
</dbReference>
<dbReference type="EMBL" id="CZQE01000351">
    <property type="protein sequence ID" value="CUS46244.1"/>
    <property type="molecule type" value="Genomic_DNA"/>
</dbReference>
<accession>A0A160TQF0</accession>
<reference evidence="1" key="1">
    <citation type="submission" date="2015-10" db="EMBL/GenBank/DDBJ databases">
        <authorList>
            <person name="Gilbert D.G."/>
        </authorList>
    </citation>
    <scope>NUCLEOTIDE SEQUENCE</scope>
</reference>
<protein>
    <submittedName>
        <fullName evidence="1">Uncharacterized protein</fullName>
    </submittedName>
</protein>
<evidence type="ECO:0000313" key="1">
    <source>
        <dbReference type="EMBL" id="CUS46244.1"/>
    </source>
</evidence>